<protein>
    <submittedName>
        <fullName evidence="7">Chitinase</fullName>
    </submittedName>
</protein>
<dbReference type="PANTHER" id="PTHR22595">
    <property type="entry name" value="CHITINASE-RELATED"/>
    <property type="match status" value="1"/>
</dbReference>
<evidence type="ECO:0000313" key="7">
    <source>
        <dbReference type="EMBL" id="KJK33153.1"/>
    </source>
</evidence>
<proteinExistence type="predicted"/>
<sequence length="228" mass="24586">MFGTRAAALIVALIGVFTLVQPATAAPFIVSEAQFNKMFPSRNSFYTYSGLKSAMNSFSFANQGSDTVKKQEFAAAMANFSHETGGLVYIKEINQNGDYCDESKPYGCPAGAKQYYGRGPIQLSWNFNYKAAGDYIGQNLLANPNLVSSNATIAWRTALWYWMTQTGPGSMTPHNAMVNSRGFGETIRSINGSLECGGRNPGAVNSRVSKYKQFTGIIGVAQGGNLSC</sequence>
<evidence type="ECO:0000313" key="8">
    <source>
        <dbReference type="Proteomes" id="UP000033393"/>
    </source>
</evidence>
<reference evidence="7 8" key="1">
    <citation type="submission" date="2015-02" db="EMBL/GenBank/DDBJ databases">
        <authorList>
            <person name="Ju K.-S."/>
            <person name="Doroghazi J.R."/>
            <person name="Metcalf W."/>
        </authorList>
    </citation>
    <scope>NUCLEOTIDE SEQUENCE [LARGE SCALE GENOMIC DNA]</scope>
    <source>
        <strain evidence="7 8">NRRL B-16140</strain>
    </source>
</reference>
<evidence type="ECO:0000256" key="4">
    <source>
        <dbReference type="PIRSR" id="PIRSR001060-2"/>
    </source>
</evidence>
<feature type="disulfide bond" evidence="4">
    <location>
        <begin position="100"/>
        <end position="108"/>
    </location>
</feature>
<comment type="caution">
    <text evidence="7">The sequence shown here is derived from an EMBL/GenBank/DDBJ whole genome shotgun (WGS) entry which is preliminary data.</text>
</comment>
<dbReference type="RefSeq" id="WP_045318437.1">
    <property type="nucleotide sequence ID" value="NZ_JYJG01000577.1"/>
</dbReference>
<feature type="domain" description="Glycoside hydrolase family 19 catalytic" evidence="6">
    <location>
        <begin position="30"/>
        <end position="228"/>
    </location>
</feature>
<evidence type="ECO:0000256" key="5">
    <source>
        <dbReference type="SAM" id="SignalP"/>
    </source>
</evidence>
<dbReference type="FunFam" id="3.30.20.10:FF:000001">
    <property type="entry name" value="Endochitinase (Chitinase)"/>
    <property type="match status" value="1"/>
</dbReference>
<feature type="active site" description="Proton donor" evidence="3">
    <location>
        <position position="83"/>
    </location>
</feature>
<evidence type="ECO:0000256" key="2">
    <source>
        <dbReference type="ARBA" id="ARBA00023157"/>
    </source>
</evidence>
<keyword evidence="5" id="KW-0732">Signal</keyword>
<dbReference type="InterPro" id="IPR016283">
    <property type="entry name" value="Glyco_hydro_19"/>
</dbReference>
<accession>A0A0F0GF13</accession>
<dbReference type="GO" id="GO:0050832">
    <property type="term" value="P:defense response to fungus"/>
    <property type="evidence" value="ECO:0007669"/>
    <property type="project" value="UniProtKB-ARBA"/>
</dbReference>
<evidence type="ECO:0000256" key="3">
    <source>
        <dbReference type="PIRSR" id="PIRSR001060-1"/>
    </source>
</evidence>
<dbReference type="Pfam" id="PF00182">
    <property type="entry name" value="Glyco_hydro_19"/>
    <property type="match status" value="1"/>
</dbReference>
<dbReference type="SUPFAM" id="SSF53955">
    <property type="entry name" value="Lysozyme-like"/>
    <property type="match status" value="1"/>
</dbReference>
<dbReference type="OrthoDB" id="3614862at2"/>
<feature type="disulfide bond" evidence="4">
    <location>
        <begin position="196"/>
        <end position="228"/>
    </location>
</feature>
<dbReference type="InterPro" id="IPR000726">
    <property type="entry name" value="Glyco_hydro_19_cat"/>
</dbReference>
<organism evidence="7 8">
    <name type="scientific">Lentzea aerocolonigenes</name>
    <name type="common">Lechevalieria aerocolonigenes</name>
    <name type="synonym">Saccharothrix aerocolonigenes</name>
    <dbReference type="NCBI Taxonomy" id="68170"/>
    <lineage>
        <taxon>Bacteria</taxon>
        <taxon>Bacillati</taxon>
        <taxon>Actinomycetota</taxon>
        <taxon>Actinomycetes</taxon>
        <taxon>Pseudonocardiales</taxon>
        <taxon>Pseudonocardiaceae</taxon>
        <taxon>Lentzea</taxon>
    </lineage>
</organism>
<gene>
    <name evidence="7" type="ORF">UK23_47360</name>
</gene>
<dbReference type="Gene3D" id="3.30.20.10">
    <property type="entry name" value="Endochitinase, domain 2"/>
    <property type="match status" value="1"/>
</dbReference>
<dbReference type="GO" id="GO:0005975">
    <property type="term" value="P:carbohydrate metabolic process"/>
    <property type="evidence" value="ECO:0007669"/>
    <property type="project" value="InterPro"/>
</dbReference>
<keyword evidence="8" id="KW-1185">Reference proteome</keyword>
<keyword evidence="1" id="KW-0611">Plant defense</keyword>
<feature type="chain" id="PRO_5002440770" evidence="5">
    <location>
        <begin position="26"/>
        <end position="228"/>
    </location>
</feature>
<feature type="signal peptide" evidence="5">
    <location>
        <begin position="1"/>
        <end position="25"/>
    </location>
</feature>
<dbReference type="GO" id="GO:0016998">
    <property type="term" value="P:cell wall macromolecule catabolic process"/>
    <property type="evidence" value="ECO:0007669"/>
    <property type="project" value="InterPro"/>
</dbReference>
<keyword evidence="2 4" id="KW-1015">Disulfide bond</keyword>
<dbReference type="InterPro" id="IPR023346">
    <property type="entry name" value="Lysozyme-like_dom_sf"/>
</dbReference>
<dbReference type="EMBL" id="JYJG01000577">
    <property type="protein sequence ID" value="KJK33153.1"/>
    <property type="molecule type" value="Genomic_DNA"/>
</dbReference>
<name>A0A0F0GF13_LENAE</name>
<dbReference type="PATRIC" id="fig|68170.10.peg.3237"/>
<dbReference type="GO" id="GO:0004568">
    <property type="term" value="F:chitinase activity"/>
    <property type="evidence" value="ECO:0007669"/>
    <property type="project" value="InterPro"/>
</dbReference>
<dbReference type="PIRSF" id="PIRSF001060">
    <property type="entry name" value="Endochitinase"/>
    <property type="match status" value="1"/>
</dbReference>
<evidence type="ECO:0000259" key="6">
    <source>
        <dbReference type="Pfam" id="PF00182"/>
    </source>
</evidence>
<dbReference type="Proteomes" id="UP000033393">
    <property type="component" value="Unassembled WGS sequence"/>
</dbReference>
<dbReference type="GO" id="GO:0006032">
    <property type="term" value="P:chitin catabolic process"/>
    <property type="evidence" value="ECO:0007669"/>
    <property type="project" value="InterPro"/>
</dbReference>
<dbReference type="CDD" id="cd00325">
    <property type="entry name" value="chitinase_GH19"/>
    <property type="match status" value="1"/>
</dbReference>
<dbReference type="PANTHER" id="PTHR22595:SF79">
    <property type="entry name" value="CHITINASE 12"/>
    <property type="match status" value="1"/>
</dbReference>
<evidence type="ECO:0000256" key="1">
    <source>
        <dbReference type="ARBA" id="ARBA00022821"/>
    </source>
</evidence>
<dbReference type="AlphaFoldDB" id="A0A0F0GF13"/>
<dbReference type="Gene3D" id="1.10.530.10">
    <property type="match status" value="1"/>
</dbReference>